<dbReference type="InterPro" id="IPR029069">
    <property type="entry name" value="HotDog_dom_sf"/>
</dbReference>
<gene>
    <name evidence="3" type="ORF">MMF98_22295</name>
</gene>
<keyword evidence="1" id="KW-0812">Transmembrane</keyword>
<proteinExistence type="predicted"/>
<dbReference type="RefSeq" id="WP_243309539.1">
    <property type="nucleotide sequence ID" value="NZ_JALGBI010000003.1"/>
</dbReference>
<dbReference type="AlphaFoldDB" id="A0A9X1VYZ6"/>
<evidence type="ECO:0000313" key="3">
    <source>
        <dbReference type="EMBL" id="MCJ0765955.1"/>
    </source>
</evidence>
<sequence>MNRFVEVGDAAVFEKTVGESDVYLFAGITGDLAPNHVNEAFMKTSQFGRRVAHGVLLVGFMSTASTLLVARALERGCGGTPVSLGYDRIRFLQPVFIGDTVKVAYRIVEVDPARQRSRSAITVTNQDGAVVAVAEHVLKWLARAEGPG</sequence>
<feature type="domain" description="MaoC-like" evidence="2">
    <location>
        <begin position="14"/>
        <end position="123"/>
    </location>
</feature>
<evidence type="ECO:0000259" key="2">
    <source>
        <dbReference type="Pfam" id="PF01575"/>
    </source>
</evidence>
<protein>
    <submittedName>
        <fullName evidence="3">Dehydratase</fullName>
    </submittedName>
</protein>
<dbReference type="Pfam" id="PF01575">
    <property type="entry name" value="MaoC_dehydratas"/>
    <property type="match status" value="1"/>
</dbReference>
<dbReference type="Proteomes" id="UP001139447">
    <property type="component" value="Unassembled WGS sequence"/>
</dbReference>
<organism evidence="3 4">
    <name type="scientific">Variovorax terrae</name>
    <dbReference type="NCBI Taxonomy" id="2923278"/>
    <lineage>
        <taxon>Bacteria</taxon>
        <taxon>Pseudomonadati</taxon>
        <taxon>Pseudomonadota</taxon>
        <taxon>Betaproteobacteria</taxon>
        <taxon>Burkholderiales</taxon>
        <taxon>Comamonadaceae</taxon>
        <taxon>Variovorax</taxon>
    </lineage>
</organism>
<name>A0A9X1VYZ6_9BURK</name>
<feature type="transmembrane region" description="Helical" evidence="1">
    <location>
        <begin position="51"/>
        <end position="73"/>
    </location>
</feature>
<keyword evidence="4" id="KW-1185">Reference proteome</keyword>
<evidence type="ECO:0000256" key="1">
    <source>
        <dbReference type="SAM" id="Phobius"/>
    </source>
</evidence>
<reference evidence="3" key="1">
    <citation type="submission" date="2022-03" db="EMBL/GenBank/DDBJ databases">
        <authorList>
            <person name="Woo C.Y."/>
        </authorList>
    </citation>
    <scope>NUCLEOTIDE SEQUENCE</scope>
    <source>
        <strain evidence="3">CYS-02</strain>
    </source>
</reference>
<dbReference type="PANTHER" id="PTHR43664">
    <property type="entry name" value="MONOAMINE OXIDASE-RELATED"/>
    <property type="match status" value="1"/>
</dbReference>
<dbReference type="Gene3D" id="3.10.129.10">
    <property type="entry name" value="Hotdog Thioesterase"/>
    <property type="match status" value="1"/>
</dbReference>
<dbReference type="SUPFAM" id="SSF54637">
    <property type="entry name" value="Thioesterase/thiol ester dehydrase-isomerase"/>
    <property type="match status" value="1"/>
</dbReference>
<accession>A0A9X1VYZ6</accession>
<keyword evidence="1" id="KW-0472">Membrane</keyword>
<dbReference type="InterPro" id="IPR052342">
    <property type="entry name" value="MCH/BMMD"/>
</dbReference>
<dbReference type="InterPro" id="IPR002539">
    <property type="entry name" value="MaoC-like_dom"/>
</dbReference>
<comment type="caution">
    <text evidence="3">The sequence shown here is derived from an EMBL/GenBank/DDBJ whole genome shotgun (WGS) entry which is preliminary data.</text>
</comment>
<dbReference type="EMBL" id="JALGBI010000003">
    <property type="protein sequence ID" value="MCJ0765955.1"/>
    <property type="molecule type" value="Genomic_DNA"/>
</dbReference>
<keyword evidence="1" id="KW-1133">Transmembrane helix</keyword>
<evidence type="ECO:0000313" key="4">
    <source>
        <dbReference type="Proteomes" id="UP001139447"/>
    </source>
</evidence>
<dbReference type="PANTHER" id="PTHR43664:SF1">
    <property type="entry name" value="BETA-METHYLMALYL-COA DEHYDRATASE"/>
    <property type="match status" value="1"/>
</dbReference>